<name>A0A5A7NCZ5_9PROT</name>
<proteinExistence type="predicted"/>
<dbReference type="InterPro" id="IPR021124">
    <property type="entry name" value="CRISPR-assoc_prot_Cas5"/>
</dbReference>
<gene>
    <name evidence="2" type="ORF">JCM17846_32860</name>
</gene>
<dbReference type="RefSeq" id="WP_042088050.1">
    <property type="nucleotide sequence ID" value="NZ_BKCN01000032.1"/>
</dbReference>
<accession>A0A5A7NCZ5</accession>
<sequence length="246" mass="26822">MAQILILRLESPLIAFGGEAVDNLGVITDCPSHSLITGLFANALGYRRGEAAKHQRLQDRLHYAVRLDRAGQRIRDFQTAELDGNDRGWTTSNRPEGRAGGAGSYSGPHLRYRDYRADASILVAVKLDPADEEPSLDTLAAALDAPARPLFIGRKPCLPATRLFEGCVEAASPRAALSAIPIEGDLGGQSVSLFWTGKAEPDERTEQRRSATRRNWRNDVHGGAEVIHHIMITPPTGHKTAFTEPE</sequence>
<dbReference type="EMBL" id="BKCN01000032">
    <property type="protein sequence ID" value="GER05604.1"/>
    <property type="molecule type" value="Genomic_DNA"/>
</dbReference>
<dbReference type="Pfam" id="PF09704">
    <property type="entry name" value="Cas_Cas5d"/>
    <property type="match status" value="1"/>
</dbReference>
<evidence type="ECO:0000313" key="2">
    <source>
        <dbReference type="EMBL" id="GER05604.1"/>
    </source>
</evidence>
<dbReference type="Gene3D" id="3.30.70.2660">
    <property type="match status" value="1"/>
</dbReference>
<dbReference type="InterPro" id="IPR010147">
    <property type="entry name" value="CRISPR-assoc_prot_CasD"/>
</dbReference>
<dbReference type="CDD" id="cd09756">
    <property type="entry name" value="Cas5_I-E"/>
    <property type="match status" value="1"/>
</dbReference>
<organism evidence="2 3">
    <name type="scientific">Iodidimonas nitroreducens</name>
    <dbReference type="NCBI Taxonomy" id="1236968"/>
    <lineage>
        <taxon>Bacteria</taxon>
        <taxon>Pseudomonadati</taxon>
        <taxon>Pseudomonadota</taxon>
        <taxon>Alphaproteobacteria</taxon>
        <taxon>Iodidimonadales</taxon>
        <taxon>Iodidimonadaceae</taxon>
        <taxon>Iodidimonas</taxon>
    </lineage>
</organism>
<dbReference type="GO" id="GO:0003723">
    <property type="term" value="F:RNA binding"/>
    <property type="evidence" value="ECO:0007669"/>
    <property type="project" value="InterPro"/>
</dbReference>
<keyword evidence="3" id="KW-1185">Reference proteome</keyword>
<comment type="caution">
    <text evidence="2">The sequence shown here is derived from an EMBL/GenBank/DDBJ whole genome shotgun (WGS) entry which is preliminary data.</text>
</comment>
<evidence type="ECO:0000313" key="3">
    <source>
        <dbReference type="Proteomes" id="UP000324996"/>
    </source>
</evidence>
<feature type="region of interest" description="Disordered" evidence="1">
    <location>
        <begin position="84"/>
        <end position="105"/>
    </location>
</feature>
<dbReference type="AlphaFoldDB" id="A0A5A7NCZ5"/>
<reference evidence="2 3" key="1">
    <citation type="submission" date="2019-09" db="EMBL/GenBank/DDBJ databases">
        <title>NBRP : Genome information of microbial organism related human and environment.</title>
        <authorList>
            <person name="Hattori M."/>
            <person name="Oshima K."/>
            <person name="Inaba H."/>
            <person name="Suda W."/>
            <person name="Sakamoto M."/>
            <person name="Iino T."/>
            <person name="Kitahara M."/>
            <person name="Oshida Y."/>
            <person name="Iida T."/>
            <person name="Kudo T."/>
            <person name="Itoh T."/>
            <person name="Ohkuma M."/>
        </authorList>
    </citation>
    <scope>NUCLEOTIDE SEQUENCE [LARGE SCALE GENOMIC DNA]</scope>
    <source>
        <strain evidence="2 3">Q-1</strain>
    </source>
</reference>
<dbReference type="GO" id="GO:0043571">
    <property type="term" value="P:maintenance of CRISPR repeat elements"/>
    <property type="evidence" value="ECO:0007669"/>
    <property type="project" value="InterPro"/>
</dbReference>
<dbReference type="Proteomes" id="UP000324996">
    <property type="component" value="Unassembled WGS sequence"/>
</dbReference>
<dbReference type="GO" id="GO:0051607">
    <property type="term" value="P:defense response to virus"/>
    <property type="evidence" value="ECO:0007669"/>
    <property type="project" value="InterPro"/>
</dbReference>
<dbReference type="NCBIfam" id="TIGR01868">
    <property type="entry name" value="casD_Cas5e"/>
    <property type="match status" value="1"/>
</dbReference>
<evidence type="ECO:0000256" key="1">
    <source>
        <dbReference type="SAM" id="MobiDB-lite"/>
    </source>
</evidence>
<protein>
    <submittedName>
        <fullName evidence="2">Type I-E CRISPR-associated protein Cas5/CasD</fullName>
    </submittedName>
</protein>